<dbReference type="Proteomes" id="UP001432075">
    <property type="component" value="Chromosome"/>
</dbReference>
<accession>A0ABZ1RV60</accession>
<organism evidence="2 3">
    <name type="scientific">Streptomyces goshikiensis</name>
    <dbReference type="NCBI Taxonomy" id="1942"/>
    <lineage>
        <taxon>Bacteria</taxon>
        <taxon>Bacillati</taxon>
        <taxon>Actinomycetota</taxon>
        <taxon>Actinomycetes</taxon>
        <taxon>Kitasatosporales</taxon>
        <taxon>Streptomycetaceae</taxon>
        <taxon>Streptomyces</taxon>
    </lineage>
</organism>
<keyword evidence="3" id="KW-1185">Reference proteome</keyword>
<protein>
    <submittedName>
        <fullName evidence="2">Uncharacterized protein</fullName>
    </submittedName>
</protein>
<proteinExistence type="predicted"/>
<dbReference type="GeneID" id="91408230"/>
<reference evidence="2" key="1">
    <citation type="submission" date="2022-10" db="EMBL/GenBank/DDBJ databases">
        <title>The complete genomes of actinobacterial strains from the NBC collection.</title>
        <authorList>
            <person name="Joergensen T.S."/>
            <person name="Alvarez Arevalo M."/>
            <person name="Sterndorff E.B."/>
            <person name="Faurdal D."/>
            <person name="Vuksanovic O."/>
            <person name="Mourched A.-S."/>
            <person name="Charusanti P."/>
            <person name="Shaw S."/>
            <person name="Blin K."/>
            <person name="Weber T."/>
        </authorList>
    </citation>
    <scope>NUCLEOTIDE SEQUENCE</scope>
    <source>
        <strain evidence="2">NBC_00283</strain>
    </source>
</reference>
<name>A0ABZ1RV60_9ACTN</name>
<keyword evidence="1" id="KW-1133">Transmembrane helix</keyword>
<evidence type="ECO:0000313" key="3">
    <source>
        <dbReference type="Proteomes" id="UP001432075"/>
    </source>
</evidence>
<keyword evidence="1" id="KW-0812">Transmembrane</keyword>
<evidence type="ECO:0000313" key="2">
    <source>
        <dbReference type="EMBL" id="WUO49769.1"/>
    </source>
</evidence>
<dbReference type="EMBL" id="CP108057">
    <property type="protein sequence ID" value="WUO49769.1"/>
    <property type="molecule type" value="Genomic_DNA"/>
</dbReference>
<gene>
    <name evidence="2" type="ORF">OHU17_30240</name>
</gene>
<sequence length="65" mass="6406">MTTPPPDTDPPFLSLHAAVVLVISVLIGLVVGVLARLGGTPTALAVLAGLAAAGAAVPVLRTLIR</sequence>
<feature type="transmembrane region" description="Helical" evidence="1">
    <location>
        <begin position="42"/>
        <end position="64"/>
    </location>
</feature>
<feature type="transmembrane region" description="Helical" evidence="1">
    <location>
        <begin position="12"/>
        <end position="35"/>
    </location>
</feature>
<dbReference type="RefSeq" id="WP_037797096.1">
    <property type="nucleotide sequence ID" value="NZ_BMVE01000012.1"/>
</dbReference>
<evidence type="ECO:0000256" key="1">
    <source>
        <dbReference type="SAM" id="Phobius"/>
    </source>
</evidence>
<keyword evidence="1" id="KW-0472">Membrane</keyword>